<evidence type="ECO:0008006" key="4">
    <source>
        <dbReference type="Google" id="ProtNLM"/>
    </source>
</evidence>
<evidence type="ECO:0000313" key="2">
    <source>
        <dbReference type="EMBL" id="UXX80175.1"/>
    </source>
</evidence>
<dbReference type="PROSITE" id="PS51257">
    <property type="entry name" value="PROKAR_LIPOPROTEIN"/>
    <property type="match status" value="1"/>
</dbReference>
<dbReference type="InterPro" id="IPR045444">
    <property type="entry name" value="DUF6503"/>
</dbReference>
<accession>A0ABY6D3H2</accession>
<protein>
    <recommendedName>
        <fullName evidence="4">Deoxyribose-phosphate aldolase</fullName>
    </recommendedName>
</protein>
<feature type="signal peptide" evidence="1">
    <location>
        <begin position="1"/>
        <end position="15"/>
    </location>
</feature>
<dbReference type="EMBL" id="CP106735">
    <property type="protein sequence ID" value="UXX80175.1"/>
    <property type="molecule type" value="Genomic_DNA"/>
</dbReference>
<dbReference type="Proteomes" id="UP001062165">
    <property type="component" value="Chromosome"/>
</dbReference>
<feature type="chain" id="PRO_5046958613" description="Deoxyribose-phosphate aldolase" evidence="1">
    <location>
        <begin position="16"/>
        <end position="243"/>
    </location>
</feature>
<organism evidence="2 3">
    <name type="scientific">Reichenbachiella carrageenanivorans</name>
    <dbReference type="NCBI Taxonomy" id="2979869"/>
    <lineage>
        <taxon>Bacteria</taxon>
        <taxon>Pseudomonadati</taxon>
        <taxon>Bacteroidota</taxon>
        <taxon>Cytophagia</taxon>
        <taxon>Cytophagales</taxon>
        <taxon>Reichenbachiellaceae</taxon>
        <taxon>Reichenbachiella</taxon>
    </lineage>
</organism>
<proteinExistence type="predicted"/>
<reference evidence="2" key="1">
    <citation type="submission" date="2022-10" db="EMBL/GenBank/DDBJ databases">
        <title>Comparative genomics and taxonomic characterization of three novel marine species of genus Reichenbachiella exhibiting antioxidant and polysaccharide degradation activities.</title>
        <authorList>
            <person name="Muhammad N."/>
            <person name="Lee Y.-J."/>
            <person name="Ko J."/>
            <person name="Kim S.-G."/>
        </authorList>
    </citation>
    <scope>NUCLEOTIDE SEQUENCE</scope>
    <source>
        <strain evidence="2">Wsw4-B4</strain>
    </source>
</reference>
<keyword evidence="1" id="KW-0732">Signal</keyword>
<dbReference type="Pfam" id="PF20113">
    <property type="entry name" value="DUF6503"/>
    <property type="match status" value="1"/>
</dbReference>
<keyword evidence="3" id="KW-1185">Reference proteome</keyword>
<evidence type="ECO:0000256" key="1">
    <source>
        <dbReference type="SAM" id="SignalP"/>
    </source>
</evidence>
<sequence length="243" mass="28094">MKKLLFIFLSISAFACTPSKKPQKIIDQTIAAHGGQLFEGRTVTFDFRDKHYLVQRKKGSYTYIRAFEQDSVTQVKDVLVNSTELERYINDTLQVLSDEMKVKYANSVNSVLYFFQLPYGLNDPAVVKKYLGQKVINKHLYDKVRVTFKQDNGGEDFEDVFVYWINVETGLLDYLAYSYLTDGGGVRFRQAVNRRTIEGMVFQDYINFKPARKDVEVQDLDQAFIEASLIELSQIENENIAVR</sequence>
<evidence type="ECO:0000313" key="3">
    <source>
        <dbReference type="Proteomes" id="UP001062165"/>
    </source>
</evidence>
<gene>
    <name evidence="2" type="ORF">N7E81_03550</name>
</gene>
<name>A0ABY6D3H2_9BACT</name>
<dbReference type="RefSeq" id="WP_263051905.1">
    <property type="nucleotide sequence ID" value="NZ_CP106735.1"/>
</dbReference>